<dbReference type="InterPro" id="IPR029006">
    <property type="entry name" value="ADF-H/Gelsolin-like_dom_sf"/>
</dbReference>
<dbReference type="Gene3D" id="2.60.40.1670">
    <property type="entry name" value="beta-sandwich domain of Sec23/24"/>
    <property type="match status" value="1"/>
</dbReference>
<dbReference type="GO" id="GO:0070971">
    <property type="term" value="C:endoplasmic reticulum exit site"/>
    <property type="evidence" value="ECO:0007669"/>
    <property type="project" value="TreeGrafter"/>
</dbReference>
<evidence type="ECO:0000256" key="12">
    <source>
        <dbReference type="ARBA" id="ARBA00023329"/>
    </source>
</evidence>
<evidence type="ECO:0000259" key="18">
    <source>
        <dbReference type="Pfam" id="PF04815"/>
    </source>
</evidence>
<comment type="function">
    <text evidence="13 14">Component of the coat protein complex II (COPII) which promotes the formation of transport vesicles from the endoplasmic reticulum (ER). The coat has two main functions, the physical deformation of the endoplasmic reticulum membrane into vesicles and the selection of cargo molecules.</text>
</comment>
<dbReference type="FunFam" id="2.30.30.380:FF:000001">
    <property type="entry name" value="Protein transport protein SEC23"/>
    <property type="match status" value="1"/>
</dbReference>
<dbReference type="OMA" id="FPPHYAE"/>
<dbReference type="PANTHER" id="PTHR11141:SF0">
    <property type="entry name" value="PROTEIN TRANSPORT PROTEIN SEC23"/>
    <property type="match status" value="1"/>
</dbReference>
<evidence type="ECO:0000259" key="19">
    <source>
        <dbReference type="Pfam" id="PF08033"/>
    </source>
</evidence>
<dbReference type="Pfam" id="PF04811">
    <property type="entry name" value="Sec23_trunk"/>
    <property type="match status" value="1"/>
</dbReference>
<evidence type="ECO:0000256" key="2">
    <source>
        <dbReference type="ARBA" id="ARBA00009210"/>
    </source>
</evidence>
<feature type="domain" description="Sec23/Sec24 helical" evidence="18">
    <location>
        <begin position="524"/>
        <end position="622"/>
    </location>
</feature>
<dbReference type="GO" id="GO:0030127">
    <property type="term" value="C:COPII vesicle coat"/>
    <property type="evidence" value="ECO:0007669"/>
    <property type="project" value="InterPro"/>
</dbReference>
<dbReference type="SUPFAM" id="SSF81811">
    <property type="entry name" value="Helical domain of Sec23/24"/>
    <property type="match status" value="1"/>
</dbReference>
<dbReference type="InterPro" id="IPR036174">
    <property type="entry name" value="Znf_Sec23_Sec24_sf"/>
</dbReference>
<dbReference type="SUPFAM" id="SSF82919">
    <property type="entry name" value="Zn-finger domain of Sec23/24"/>
    <property type="match status" value="1"/>
</dbReference>
<dbReference type="InterPro" id="IPR036180">
    <property type="entry name" value="Gelsolin-like_dom_sf"/>
</dbReference>
<sequence length="771" mass="84344">MAADEAAWSVTDVEAVDGIRFAWNVWPSSKVEATRMVVDHSCMYTPLKETGCPVLEYEPVVCRSGECRGILNPFCQIDTRNKRWVCPFCFGRNAFPQHYESISETSLPAELFPSYTTIEYTLRKTAPVPPIFLLVVDTAIHPEEIQSLKESLILSLSLLPENSLVGLITFGKHVAVHELGFGECAKSHIFRGDRDVSPNDVGVALSILAPAAPGKAGSAGASHRQRQILPGGPGKFLLPLSECDLTLTSILEELEKDPWPVPSGKRAIRAGGVALSVAASLLEVCYPATGARIMSFIGGPPTIGPGKVLSDDLEETIRAHHDLEKGSVPHFKPAVAFYEALASRLVANGHVLDMFACSGNQTGVLEVISAVNKTGGLLVLADSFTTSMFRESFKRCFARDEAGDLKMAFSATLEVQTTREFKVAGAIGPLSSLGKKSSCVAETSIGVGETSAWRLNGLIPQTSVALYFEVVNSGAPIPAGQQGLLQLTTIYRHASGVYRLRVTTVARSWADPKAEPGLIIDGFDQEAATVIMARKAVFKAEAEGSFDVIRWLDRMLIRLVAKFGDYQADSPSSLTLPPGFAMYPQFMFHLRRSQFLQVFNSSPDETAFYRHTLYRENVLNSLIMIQPSLVAYGFDAEPTPVLLDAASILPDRILLLDTFFFVLIFAGETIAAWKKEGYQELPEYESFKTLLQTPRDDALLILKDRWPVPRYIECDQYSSPARILYSKVDPSVTHNNMGEYGQEGGGQVILTDDVSLRVFMDHLASLAVSSQ</sequence>
<dbReference type="Gene3D" id="1.20.120.730">
    <property type="entry name" value="Sec23/Sec24 helical domain"/>
    <property type="match status" value="1"/>
</dbReference>
<keyword evidence="5 14" id="KW-0479">Metal-binding</keyword>
<dbReference type="InterPro" id="IPR006896">
    <property type="entry name" value="Sec23/24_trunk_dom"/>
</dbReference>
<evidence type="ECO:0000256" key="7">
    <source>
        <dbReference type="ARBA" id="ARBA00022833"/>
    </source>
</evidence>
<keyword evidence="20" id="KW-0946">Virion</keyword>
<dbReference type="SUPFAM" id="SSF53300">
    <property type="entry name" value="vWA-like"/>
    <property type="match status" value="1"/>
</dbReference>
<dbReference type="FunFam" id="3.40.20.10:FF:000041">
    <property type="entry name" value="Protein transport protein SEC23"/>
    <property type="match status" value="1"/>
</dbReference>
<evidence type="ECO:0000256" key="5">
    <source>
        <dbReference type="ARBA" id="ARBA00022723"/>
    </source>
</evidence>
<feature type="domain" description="Gelsolin-like" evidence="15">
    <location>
        <begin position="637"/>
        <end position="724"/>
    </location>
</feature>
<dbReference type="GeneID" id="25561527"/>
<evidence type="ECO:0000256" key="8">
    <source>
        <dbReference type="ARBA" id="ARBA00022892"/>
    </source>
</evidence>
<keyword evidence="21" id="KW-1185">Reference proteome</keyword>
<keyword evidence="12 14" id="KW-0968">Cytoplasmic vesicle</keyword>
<evidence type="ECO:0000256" key="9">
    <source>
        <dbReference type="ARBA" id="ARBA00022927"/>
    </source>
</evidence>
<dbReference type="InterPro" id="IPR036465">
    <property type="entry name" value="vWFA_dom_sf"/>
</dbReference>
<dbReference type="eggNOG" id="KOG1986">
    <property type="taxonomic scope" value="Eukaryota"/>
</dbReference>
<dbReference type="AlphaFoldDB" id="A0A0L0DTD8"/>
<keyword evidence="14" id="KW-0963">Cytoplasm</keyword>
<gene>
    <name evidence="20" type="ORF">AMSG_01798</name>
</gene>
<keyword evidence="9 14" id="KW-0653">Protein transport</keyword>
<dbReference type="GO" id="GO:0005789">
    <property type="term" value="C:endoplasmic reticulum membrane"/>
    <property type="evidence" value="ECO:0007669"/>
    <property type="project" value="UniProtKB-SubCell"/>
</dbReference>
<feature type="domain" description="Zinc finger Sec23/Sec24-type" evidence="16">
    <location>
        <begin position="59"/>
        <end position="99"/>
    </location>
</feature>
<dbReference type="GO" id="GO:0006886">
    <property type="term" value="P:intracellular protein transport"/>
    <property type="evidence" value="ECO:0007669"/>
    <property type="project" value="InterPro"/>
</dbReference>
<dbReference type="InterPro" id="IPR007123">
    <property type="entry name" value="Gelsolin-like_dom"/>
</dbReference>
<dbReference type="STRING" id="461836.A0A0L0DTD8"/>
<dbReference type="InterPro" id="IPR037364">
    <property type="entry name" value="Sec23"/>
</dbReference>
<name>A0A0L0DTD8_THETB</name>
<dbReference type="GO" id="GO:0090110">
    <property type="term" value="P:COPII-coated vesicle cargo loading"/>
    <property type="evidence" value="ECO:0007669"/>
    <property type="project" value="TreeGrafter"/>
</dbReference>
<organism evidence="20 21">
    <name type="scientific">Thecamonas trahens ATCC 50062</name>
    <dbReference type="NCBI Taxonomy" id="461836"/>
    <lineage>
        <taxon>Eukaryota</taxon>
        <taxon>Apusozoa</taxon>
        <taxon>Apusomonadida</taxon>
        <taxon>Apusomonadidae</taxon>
        <taxon>Thecamonas</taxon>
    </lineage>
</organism>
<evidence type="ECO:0000256" key="13">
    <source>
        <dbReference type="ARBA" id="ARBA00025471"/>
    </source>
</evidence>
<keyword evidence="4 14" id="KW-0813">Transport</keyword>
<evidence type="ECO:0000259" key="15">
    <source>
        <dbReference type="Pfam" id="PF00626"/>
    </source>
</evidence>
<dbReference type="PANTHER" id="PTHR11141">
    <property type="entry name" value="PROTEIN TRANSPORT PROTEIN SEC23"/>
    <property type="match status" value="1"/>
</dbReference>
<dbReference type="FunFam" id="3.40.50.410:FF:000008">
    <property type="entry name" value="Protein transport protein SEC23"/>
    <property type="match status" value="1"/>
</dbReference>
<evidence type="ECO:0000256" key="3">
    <source>
        <dbReference type="ARBA" id="ARBA00021212"/>
    </source>
</evidence>
<protein>
    <recommendedName>
        <fullName evidence="3 14">Protein transport protein SEC23</fullName>
    </recommendedName>
</protein>
<dbReference type="InterPro" id="IPR006900">
    <property type="entry name" value="Sec23/24_helical_dom"/>
</dbReference>
<dbReference type="OrthoDB" id="10256289at2759"/>
<evidence type="ECO:0000256" key="10">
    <source>
        <dbReference type="ARBA" id="ARBA00023034"/>
    </source>
</evidence>
<dbReference type="SUPFAM" id="SSF81995">
    <property type="entry name" value="beta-sandwich domain of Sec23/24"/>
    <property type="match status" value="1"/>
</dbReference>
<dbReference type="InterPro" id="IPR037550">
    <property type="entry name" value="Sec23_C"/>
</dbReference>
<dbReference type="CDD" id="cd11287">
    <property type="entry name" value="Sec23_C"/>
    <property type="match status" value="1"/>
</dbReference>
<reference evidence="20 21" key="1">
    <citation type="submission" date="2010-05" db="EMBL/GenBank/DDBJ databases">
        <title>The Genome Sequence of Thecamonas trahens ATCC 50062.</title>
        <authorList>
            <consortium name="The Broad Institute Genome Sequencing Platform"/>
            <person name="Russ C."/>
            <person name="Cuomo C."/>
            <person name="Shea T."/>
            <person name="Young S.K."/>
            <person name="Zeng Q."/>
            <person name="Koehrsen M."/>
            <person name="Haas B."/>
            <person name="Borodovsky M."/>
            <person name="Guigo R."/>
            <person name="Alvarado L."/>
            <person name="Berlin A."/>
            <person name="Bochicchio J."/>
            <person name="Borenstein D."/>
            <person name="Chapman S."/>
            <person name="Chen Z."/>
            <person name="Freedman E."/>
            <person name="Gellesch M."/>
            <person name="Goldberg J."/>
            <person name="Griggs A."/>
            <person name="Gujja S."/>
            <person name="Heilman E."/>
            <person name="Heiman D."/>
            <person name="Hepburn T."/>
            <person name="Howarth C."/>
            <person name="Jen D."/>
            <person name="Larson L."/>
            <person name="Mehta T."/>
            <person name="Park D."/>
            <person name="Pearson M."/>
            <person name="Roberts A."/>
            <person name="Saif S."/>
            <person name="Shenoy N."/>
            <person name="Sisk P."/>
            <person name="Stolte C."/>
            <person name="Sykes S."/>
            <person name="Thomson T."/>
            <person name="Walk T."/>
            <person name="White J."/>
            <person name="Yandava C."/>
            <person name="Burger G."/>
            <person name="Gray M.W."/>
            <person name="Holland P.W.H."/>
            <person name="King N."/>
            <person name="Lang F.B.F."/>
            <person name="Roger A.J."/>
            <person name="Ruiz-Trillo I."/>
            <person name="Lander E."/>
            <person name="Nusbaum C."/>
        </authorList>
    </citation>
    <scope>NUCLEOTIDE SEQUENCE [LARGE SCALE GENOMIC DNA]</scope>
    <source>
        <strain evidence="20 21">ATCC 50062</strain>
    </source>
</reference>
<dbReference type="GO" id="GO:0000139">
    <property type="term" value="C:Golgi membrane"/>
    <property type="evidence" value="ECO:0007669"/>
    <property type="project" value="UniProtKB-SubCell"/>
</dbReference>
<dbReference type="Pfam" id="PF04810">
    <property type="entry name" value="zf-Sec23_Sec24"/>
    <property type="match status" value="1"/>
</dbReference>
<dbReference type="InterPro" id="IPR006895">
    <property type="entry name" value="Znf_Sec23_Sec24"/>
</dbReference>
<keyword evidence="7 14" id="KW-0862">Zinc</keyword>
<evidence type="ECO:0000256" key="1">
    <source>
        <dbReference type="ARBA" id="ARBA00004255"/>
    </source>
</evidence>
<keyword evidence="20" id="KW-0167">Capsid protein</keyword>
<comment type="similarity">
    <text evidence="2 14">Belongs to the SEC23/SEC24 family. SEC23 subfamily.</text>
</comment>
<proteinExistence type="inferred from homology"/>
<feature type="domain" description="Sec23/Sec24 trunk" evidence="17">
    <location>
        <begin position="127"/>
        <end position="397"/>
    </location>
</feature>
<evidence type="ECO:0000256" key="14">
    <source>
        <dbReference type="RuleBase" id="RU365030"/>
    </source>
</evidence>
<feature type="domain" description="Sec23/Sec24 beta-sandwich" evidence="19">
    <location>
        <begin position="408"/>
        <end position="510"/>
    </location>
</feature>
<dbReference type="Gene3D" id="2.30.30.380">
    <property type="entry name" value="Zn-finger domain of Sec23/24"/>
    <property type="match status" value="1"/>
</dbReference>
<dbReference type="SUPFAM" id="SSF82754">
    <property type="entry name" value="C-terminal, gelsolin-like domain of Sec23/24"/>
    <property type="match status" value="1"/>
</dbReference>
<dbReference type="InterPro" id="IPR036175">
    <property type="entry name" value="Sec23/24_helical_dom_sf"/>
</dbReference>
<keyword evidence="8 14" id="KW-0931">ER-Golgi transport</keyword>
<dbReference type="RefSeq" id="XP_013761309.1">
    <property type="nucleotide sequence ID" value="XM_013905855.1"/>
</dbReference>
<dbReference type="Gene3D" id="3.40.50.410">
    <property type="entry name" value="von Willebrand factor, type A domain"/>
    <property type="match status" value="1"/>
</dbReference>
<dbReference type="GO" id="GO:0005096">
    <property type="term" value="F:GTPase activator activity"/>
    <property type="evidence" value="ECO:0007669"/>
    <property type="project" value="TreeGrafter"/>
</dbReference>
<dbReference type="Pfam" id="PF00626">
    <property type="entry name" value="Gelsolin"/>
    <property type="match status" value="1"/>
</dbReference>
<dbReference type="EMBL" id="GL349439">
    <property type="protein sequence ID" value="KNC55535.1"/>
    <property type="molecule type" value="Genomic_DNA"/>
</dbReference>
<evidence type="ECO:0000256" key="4">
    <source>
        <dbReference type="ARBA" id="ARBA00022448"/>
    </source>
</evidence>
<dbReference type="FunFam" id="1.20.120.730:FF:000005">
    <property type="entry name" value="Protein transport protein SEC23"/>
    <property type="match status" value="1"/>
</dbReference>
<accession>A0A0L0DTD8</accession>
<dbReference type="Proteomes" id="UP000054408">
    <property type="component" value="Unassembled WGS sequence"/>
</dbReference>
<evidence type="ECO:0000313" key="21">
    <source>
        <dbReference type="Proteomes" id="UP000054408"/>
    </source>
</evidence>
<dbReference type="Pfam" id="PF04815">
    <property type="entry name" value="Sec23_helical"/>
    <property type="match status" value="1"/>
</dbReference>
<evidence type="ECO:0000259" key="16">
    <source>
        <dbReference type="Pfam" id="PF04810"/>
    </source>
</evidence>
<dbReference type="GO" id="GO:0008270">
    <property type="term" value="F:zinc ion binding"/>
    <property type="evidence" value="ECO:0007669"/>
    <property type="project" value="InterPro"/>
</dbReference>
<evidence type="ECO:0000256" key="11">
    <source>
        <dbReference type="ARBA" id="ARBA00023136"/>
    </source>
</evidence>
<evidence type="ECO:0000259" key="17">
    <source>
        <dbReference type="Pfam" id="PF04811"/>
    </source>
</evidence>
<dbReference type="Gene3D" id="3.40.20.10">
    <property type="entry name" value="Severin"/>
    <property type="match status" value="1"/>
</dbReference>
<dbReference type="Pfam" id="PF08033">
    <property type="entry name" value="Sec23_BS"/>
    <property type="match status" value="1"/>
</dbReference>
<dbReference type="InterPro" id="IPR012990">
    <property type="entry name" value="Beta-sandwich_Sec23_24"/>
</dbReference>
<evidence type="ECO:0000256" key="6">
    <source>
        <dbReference type="ARBA" id="ARBA00022824"/>
    </source>
</evidence>
<keyword evidence="10" id="KW-0333">Golgi apparatus</keyword>
<keyword evidence="11 14" id="KW-0472">Membrane</keyword>
<comment type="subcellular location">
    <subcellularLocation>
        <location evidence="14">Cytoplasmic vesicle</location>
        <location evidence="14">COPII-coated vesicle membrane</location>
        <topology evidence="14">Peripheral membrane protein</topology>
        <orientation evidence="14">Cytoplasmic side</orientation>
    </subcellularLocation>
    <subcellularLocation>
        <location evidence="14">Endoplasmic reticulum membrane</location>
        <topology evidence="14">Peripheral membrane protein</topology>
        <orientation evidence="14">Cytoplasmic side</orientation>
    </subcellularLocation>
    <subcellularLocation>
        <location evidence="1">Golgi apparatus membrane</location>
        <topology evidence="1">Peripheral membrane protein</topology>
        <orientation evidence="1">Cytoplasmic side</orientation>
    </subcellularLocation>
</comment>
<keyword evidence="6 14" id="KW-0256">Endoplasmic reticulum</keyword>
<evidence type="ECO:0000313" key="20">
    <source>
        <dbReference type="EMBL" id="KNC55535.1"/>
    </source>
</evidence>